<dbReference type="Proteomes" id="UP000767392">
    <property type="component" value="Unassembled WGS sequence"/>
</dbReference>
<keyword evidence="2" id="KW-1185">Reference proteome</keyword>
<dbReference type="Pfam" id="PF22397">
    <property type="entry name" value="NADAR-DarT1"/>
    <property type="match status" value="1"/>
</dbReference>
<comment type="caution">
    <text evidence="1">The sequence shown here is derived from an EMBL/GenBank/DDBJ whole genome shotgun (WGS) entry which is preliminary data.</text>
</comment>
<dbReference type="EMBL" id="QUAM01000003">
    <property type="protein sequence ID" value="TPR14134.1"/>
    <property type="molecule type" value="Genomic_DNA"/>
</dbReference>
<dbReference type="RefSeq" id="WP_105987862.1">
    <property type="nucleotide sequence ID" value="NZ_POST01000003.1"/>
</dbReference>
<evidence type="ECO:0000313" key="1">
    <source>
        <dbReference type="EMBL" id="TPR14134.1"/>
    </source>
</evidence>
<organism evidence="1 2">
    <name type="scientific">Apilactobacillus timberlakei</name>
    <dbReference type="NCBI Taxonomy" id="2008380"/>
    <lineage>
        <taxon>Bacteria</taxon>
        <taxon>Bacillati</taxon>
        <taxon>Bacillota</taxon>
        <taxon>Bacilli</taxon>
        <taxon>Lactobacillales</taxon>
        <taxon>Lactobacillaceae</taxon>
        <taxon>Apilactobacillus</taxon>
    </lineage>
</organism>
<dbReference type="InterPro" id="IPR053913">
    <property type="entry name" value="NADAR-DarT1"/>
</dbReference>
<accession>A0ABY2YS79</accession>
<reference evidence="1 2" key="1">
    <citation type="submission" date="2018-08" db="EMBL/GenBank/DDBJ databases">
        <title>Comparative genomics of wild bee and flower associated Lactobacillus reveals potential adaptation to the bee host.</title>
        <authorList>
            <person name="Vuong H.Q."/>
            <person name="Mcfrederick Q.S."/>
        </authorList>
    </citation>
    <scope>NUCLEOTIDE SEQUENCE [LARGE SCALE GENOMIC DNA]</scope>
    <source>
        <strain evidence="1 2">HV_04</strain>
    </source>
</reference>
<protein>
    <submittedName>
        <fullName evidence="1">Uncharacterized protein</fullName>
    </submittedName>
</protein>
<sequence length="231" mass="26995">MANRPVFYVNKKNKIETIYCNFRWFPGFSYIQKNKSINSLSSAFRNKKNIDSLEVSSSSSSETGINASAFNLVLDTKQGFYTVEQLFQAGKDFYRNGEQSYILNNNSIDDIYNKRLKNKLSKNAKYSVKILNNNDYIIGFKLFNKKFPNYPRDFYYNWIYCCALNQNVNNQIELSKQIVKYDAFTDINFNPQKSINCQAKACAIFTSLYRSNFLFKALQNPKSFLKLVYDI</sequence>
<gene>
    <name evidence="1" type="ORF">DY048_04095</name>
</gene>
<name>A0ABY2YS79_9LACO</name>
<proteinExistence type="predicted"/>
<evidence type="ECO:0000313" key="2">
    <source>
        <dbReference type="Proteomes" id="UP000767392"/>
    </source>
</evidence>